<dbReference type="SUPFAM" id="SSF48113">
    <property type="entry name" value="Heme-dependent peroxidases"/>
    <property type="match status" value="1"/>
</dbReference>
<gene>
    <name evidence="7" type="ORF">HPB52_020709</name>
</gene>
<evidence type="ECO:0000256" key="3">
    <source>
        <dbReference type="ARBA" id="ARBA00022559"/>
    </source>
</evidence>
<keyword evidence="3" id="KW-0560">Oxidoreductase</keyword>
<keyword evidence="5" id="KW-0479">Metal-binding</keyword>
<dbReference type="Pfam" id="PF03098">
    <property type="entry name" value="An_peroxidase"/>
    <property type="match status" value="1"/>
</dbReference>
<dbReference type="InterPro" id="IPR010255">
    <property type="entry name" value="Haem_peroxidase_sf"/>
</dbReference>
<dbReference type="Proteomes" id="UP000821837">
    <property type="component" value="Unassembled WGS sequence"/>
</dbReference>
<protein>
    <submittedName>
        <fullName evidence="7">Uncharacterized protein</fullName>
    </submittedName>
</protein>
<sequence length="739" mass="82490">MGQGNNSTLRELWIASLCALALSASSPVLWNVEIPSPPPRSDFVSCDPVAGRRPKMYGPPPPASGDLVINVTLLLPALHQGVRESVKRGDRTGYTYILLTGFQKSKYENVTWPRLRRRPGAREYETAAYASQFATEYIARRLKLAPDDVHAAVKCVDVRDTALGRVCPKDLIDEEDVVCPRKTLHYRTPDGSCNNFDRPSWGATFSTLVRLLPARYADGISRPRVSTGGSPLPSGRSVSQTLTTLRDRTGSSDDPRVTLMLMQWGQLVDHDVSLTTLSVSRSGFPPKCCRPLMSPEDVHPECMAIAVSWRDRFYRKFDATCMEFSRSAPAAKRGCRLGARDHTNQVTAFIDASTVYGSTAEETDQLRSFRKGMLRTLDTKWSKPLLPPGSEAEILECQERGRNSKCFMAGDSRVNEQPGLTALHIIWMREHNRVARHLSTLNPSWDDERLFQEARRVVGAEVQHVTLTEFLPAVLGESVAQIFGLKPATSGHWRGYDTTENPGVSNVFAAAAFRFGHSLVPHAFHRYDKRHRLLLNDTPLHSEFFNPTHLFRPGAVDRLVLGLVNQPASGMDEQLSPEVTNRLFQPQGQDFGLDLMALNVQRGRDHGLPPYIAWRRHCGLQPVRGFQDLEQFVGPAASQALGKLYTSIEDVDLFPAGIAEKPVLGGVVGPTFACLIAEQFVRMRKGDRFWYENGGLASSFSTDQLRELRKVTLARVLCDNLDDIETIQARVMEQVDQRR</sequence>
<comment type="subcellular location">
    <subcellularLocation>
        <location evidence="1">Secreted</location>
    </subcellularLocation>
</comment>
<keyword evidence="4 6" id="KW-0732">Signal</keyword>
<dbReference type="PRINTS" id="PR00457">
    <property type="entry name" value="ANPEROXIDASE"/>
</dbReference>
<dbReference type="FunFam" id="1.10.640.10:FF:000003">
    <property type="entry name" value="chorion peroxidase"/>
    <property type="match status" value="1"/>
</dbReference>
<name>A0A9D4SRI8_RHISA</name>
<keyword evidence="8" id="KW-1185">Reference proteome</keyword>
<feature type="chain" id="PRO_5038462000" evidence="6">
    <location>
        <begin position="24"/>
        <end position="739"/>
    </location>
</feature>
<dbReference type="PROSITE" id="PS50292">
    <property type="entry name" value="PEROXIDASE_3"/>
    <property type="match status" value="1"/>
</dbReference>
<accession>A0A9D4SRI8</accession>
<dbReference type="CDD" id="cd09823">
    <property type="entry name" value="peroxinectin_like"/>
    <property type="match status" value="1"/>
</dbReference>
<dbReference type="PANTHER" id="PTHR11475:SF58">
    <property type="entry name" value="PEROXIDASIN"/>
    <property type="match status" value="1"/>
</dbReference>
<dbReference type="GO" id="GO:0006979">
    <property type="term" value="P:response to oxidative stress"/>
    <property type="evidence" value="ECO:0007669"/>
    <property type="project" value="InterPro"/>
</dbReference>
<evidence type="ECO:0000256" key="5">
    <source>
        <dbReference type="PIRSR" id="PIRSR619791-2"/>
    </source>
</evidence>
<proteinExistence type="predicted"/>
<feature type="signal peptide" evidence="6">
    <location>
        <begin position="1"/>
        <end position="23"/>
    </location>
</feature>
<dbReference type="PANTHER" id="PTHR11475">
    <property type="entry name" value="OXIDASE/PEROXIDASE"/>
    <property type="match status" value="1"/>
</dbReference>
<keyword evidence="2" id="KW-0964">Secreted</keyword>
<dbReference type="Gene3D" id="1.10.640.10">
    <property type="entry name" value="Haem peroxidase domain superfamily, animal type"/>
    <property type="match status" value="1"/>
</dbReference>
<reference evidence="7" key="1">
    <citation type="journal article" date="2020" name="Cell">
        <title>Large-Scale Comparative Analyses of Tick Genomes Elucidate Their Genetic Diversity and Vector Capacities.</title>
        <authorList>
            <consortium name="Tick Genome and Microbiome Consortium (TIGMIC)"/>
            <person name="Jia N."/>
            <person name="Wang J."/>
            <person name="Shi W."/>
            <person name="Du L."/>
            <person name="Sun Y."/>
            <person name="Zhan W."/>
            <person name="Jiang J.F."/>
            <person name="Wang Q."/>
            <person name="Zhang B."/>
            <person name="Ji P."/>
            <person name="Bell-Sakyi L."/>
            <person name="Cui X.M."/>
            <person name="Yuan T.T."/>
            <person name="Jiang B.G."/>
            <person name="Yang W.F."/>
            <person name="Lam T.T."/>
            <person name="Chang Q.C."/>
            <person name="Ding S.J."/>
            <person name="Wang X.J."/>
            <person name="Zhu J.G."/>
            <person name="Ruan X.D."/>
            <person name="Zhao L."/>
            <person name="Wei J.T."/>
            <person name="Ye R.Z."/>
            <person name="Que T.C."/>
            <person name="Du C.H."/>
            <person name="Zhou Y.H."/>
            <person name="Cheng J.X."/>
            <person name="Dai P.F."/>
            <person name="Guo W.B."/>
            <person name="Han X.H."/>
            <person name="Huang E.J."/>
            <person name="Li L.F."/>
            <person name="Wei W."/>
            <person name="Gao Y.C."/>
            <person name="Liu J.Z."/>
            <person name="Shao H.Z."/>
            <person name="Wang X."/>
            <person name="Wang C.C."/>
            <person name="Yang T.C."/>
            <person name="Huo Q.B."/>
            <person name="Li W."/>
            <person name="Chen H.Y."/>
            <person name="Chen S.E."/>
            <person name="Zhou L.G."/>
            <person name="Ni X.B."/>
            <person name="Tian J.H."/>
            <person name="Sheng Y."/>
            <person name="Liu T."/>
            <person name="Pan Y.S."/>
            <person name="Xia L.Y."/>
            <person name="Li J."/>
            <person name="Zhao F."/>
            <person name="Cao W.C."/>
        </authorList>
    </citation>
    <scope>NUCLEOTIDE SEQUENCE</scope>
    <source>
        <strain evidence="7">Rsan-2018</strain>
    </source>
</reference>
<dbReference type="GO" id="GO:0020037">
    <property type="term" value="F:heme binding"/>
    <property type="evidence" value="ECO:0007669"/>
    <property type="project" value="InterPro"/>
</dbReference>
<evidence type="ECO:0000313" key="7">
    <source>
        <dbReference type="EMBL" id="KAH7944515.1"/>
    </source>
</evidence>
<dbReference type="GO" id="GO:0005615">
    <property type="term" value="C:extracellular space"/>
    <property type="evidence" value="ECO:0007669"/>
    <property type="project" value="TreeGrafter"/>
</dbReference>
<dbReference type="GO" id="GO:0004601">
    <property type="term" value="F:peroxidase activity"/>
    <property type="evidence" value="ECO:0007669"/>
    <property type="project" value="UniProtKB-KW"/>
</dbReference>
<keyword evidence="5" id="KW-0408">Iron</keyword>
<evidence type="ECO:0000313" key="8">
    <source>
        <dbReference type="Proteomes" id="UP000821837"/>
    </source>
</evidence>
<evidence type="ECO:0000256" key="1">
    <source>
        <dbReference type="ARBA" id="ARBA00004613"/>
    </source>
</evidence>
<keyword evidence="3" id="KW-0575">Peroxidase</keyword>
<dbReference type="InterPro" id="IPR019791">
    <property type="entry name" value="Haem_peroxidase_animal"/>
</dbReference>
<dbReference type="EMBL" id="JABSTV010001253">
    <property type="protein sequence ID" value="KAH7944515.1"/>
    <property type="molecule type" value="Genomic_DNA"/>
</dbReference>
<feature type="binding site" description="axial binding residue" evidence="5">
    <location>
        <position position="517"/>
    </location>
    <ligand>
        <name>heme b</name>
        <dbReference type="ChEBI" id="CHEBI:60344"/>
    </ligand>
    <ligandPart>
        <name>Fe</name>
        <dbReference type="ChEBI" id="CHEBI:18248"/>
    </ligandPart>
</feature>
<evidence type="ECO:0000256" key="6">
    <source>
        <dbReference type="SAM" id="SignalP"/>
    </source>
</evidence>
<organism evidence="7 8">
    <name type="scientific">Rhipicephalus sanguineus</name>
    <name type="common">Brown dog tick</name>
    <name type="synonym">Ixodes sanguineus</name>
    <dbReference type="NCBI Taxonomy" id="34632"/>
    <lineage>
        <taxon>Eukaryota</taxon>
        <taxon>Metazoa</taxon>
        <taxon>Ecdysozoa</taxon>
        <taxon>Arthropoda</taxon>
        <taxon>Chelicerata</taxon>
        <taxon>Arachnida</taxon>
        <taxon>Acari</taxon>
        <taxon>Parasitiformes</taxon>
        <taxon>Ixodida</taxon>
        <taxon>Ixodoidea</taxon>
        <taxon>Ixodidae</taxon>
        <taxon>Rhipicephalinae</taxon>
        <taxon>Rhipicephalus</taxon>
        <taxon>Rhipicephalus</taxon>
    </lineage>
</organism>
<dbReference type="GO" id="GO:0046872">
    <property type="term" value="F:metal ion binding"/>
    <property type="evidence" value="ECO:0007669"/>
    <property type="project" value="UniProtKB-KW"/>
</dbReference>
<dbReference type="InterPro" id="IPR037120">
    <property type="entry name" value="Haem_peroxidase_sf_animal"/>
</dbReference>
<evidence type="ECO:0000256" key="2">
    <source>
        <dbReference type="ARBA" id="ARBA00022525"/>
    </source>
</evidence>
<evidence type="ECO:0000256" key="4">
    <source>
        <dbReference type="ARBA" id="ARBA00022729"/>
    </source>
</evidence>
<reference evidence="7" key="2">
    <citation type="submission" date="2021-09" db="EMBL/GenBank/DDBJ databases">
        <authorList>
            <person name="Jia N."/>
            <person name="Wang J."/>
            <person name="Shi W."/>
            <person name="Du L."/>
            <person name="Sun Y."/>
            <person name="Zhan W."/>
            <person name="Jiang J."/>
            <person name="Wang Q."/>
            <person name="Zhang B."/>
            <person name="Ji P."/>
            <person name="Sakyi L.B."/>
            <person name="Cui X."/>
            <person name="Yuan T."/>
            <person name="Jiang B."/>
            <person name="Yang W."/>
            <person name="Lam T.T.-Y."/>
            <person name="Chang Q."/>
            <person name="Ding S."/>
            <person name="Wang X."/>
            <person name="Zhu J."/>
            <person name="Ruan X."/>
            <person name="Zhao L."/>
            <person name="Wei J."/>
            <person name="Que T."/>
            <person name="Du C."/>
            <person name="Cheng J."/>
            <person name="Dai P."/>
            <person name="Han X."/>
            <person name="Huang E."/>
            <person name="Gao Y."/>
            <person name="Liu J."/>
            <person name="Shao H."/>
            <person name="Ye R."/>
            <person name="Li L."/>
            <person name="Wei W."/>
            <person name="Wang X."/>
            <person name="Wang C."/>
            <person name="Huo Q."/>
            <person name="Li W."/>
            <person name="Guo W."/>
            <person name="Chen H."/>
            <person name="Chen S."/>
            <person name="Zhou L."/>
            <person name="Zhou L."/>
            <person name="Ni X."/>
            <person name="Tian J."/>
            <person name="Zhou Y."/>
            <person name="Sheng Y."/>
            <person name="Liu T."/>
            <person name="Pan Y."/>
            <person name="Xia L."/>
            <person name="Li J."/>
            <person name="Zhao F."/>
            <person name="Cao W."/>
        </authorList>
    </citation>
    <scope>NUCLEOTIDE SEQUENCE</scope>
    <source>
        <strain evidence="7">Rsan-2018</strain>
        <tissue evidence="7">Larvae</tissue>
    </source>
</reference>
<dbReference type="AlphaFoldDB" id="A0A9D4SRI8"/>
<comment type="caution">
    <text evidence="7">The sequence shown here is derived from an EMBL/GenBank/DDBJ whole genome shotgun (WGS) entry which is preliminary data.</text>
</comment>
<dbReference type="VEuPathDB" id="VectorBase:RSAN_046884"/>
<keyword evidence="5" id="KW-0349">Heme</keyword>